<dbReference type="EMBL" id="CAXAMM010005469">
    <property type="protein sequence ID" value="CAK9007377.1"/>
    <property type="molecule type" value="Genomic_DNA"/>
</dbReference>
<evidence type="ECO:0000313" key="2">
    <source>
        <dbReference type="EMBL" id="CAK9007377.1"/>
    </source>
</evidence>
<protein>
    <submittedName>
        <fullName evidence="2">Uncharacterized protein</fullName>
    </submittedName>
</protein>
<dbReference type="Proteomes" id="UP001642464">
    <property type="component" value="Unassembled WGS sequence"/>
</dbReference>
<evidence type="ECO:0000256" key="1">
    <source>
        <dbReference type="SAM" id="MobiDB-lite"/>
    </source>
</evidence>
<name>A0ABP0IZ50_9DINO</name>
<organism evidence="2 3">
    <name type="scientific">Durusdinium trenchii</name>
    <dbReference type="NCBI Taxonomy" id="1381693"/>
    <lineage>
        <taxon>Eukaryota</taxon>
        <taxon>Sar</taxon>
        <taxon>Alveolata</taxon>
        <taxon>Dinophyceae</taxon>
        <taxon>Suessiales</taxon>
        <taxon>Symbiodiniaceae</taxon>
        <taxon>Durusdinium</taxon>
    </lineage>
</organism>
<comment type="caution">
    <text evidence="2">The sequence shown here is derived from an EMBL/GenBank/DDBJ whole genome shotgun (WGS) entry which is preliminary data.</text>
</comment>
<feature type="region of interest" description="Disordered" evidence="1">
    <location>
        <begin position="51"/>
        <end position="74"/>
    </location>
</feature>
<gene>
    <name evidence="2" type="ORF">SCF082_LOCUS9435</name>
</gene>
<evidence type="ECO:0000313" key="3">
    <source>
        <dbReference type="Proteomes" id="UP001642464"/>
    </source>
</evidence>
<reference evidence="2 3" key="1">
    <citation type="submission" date="2024-02" db="EMBL/GenBank/DDBJ databases">
        <authorList>
            <person name="Chen Y."/>
            <person name="Shah S."/>
            <person name="Dougan E. K."/>
            <person name="Thang M."/>
            <person name="Chan C."/>
        </authorList>
    </citation>
    <scope>NUCLEOTIDE SEQUENCE [LARGE SCALE GENOMIC DNA]</scope>
</reference>
<accession>A0ABP0IZ50</accession>
<sequence length="141" mass="15707">MRGLVQLKQLRKTWQLLQQGPAEGFVRDNQEDDEDLMEDLEEDLMEEAELQVKDDGEASSSTQPADDVVEEAQEDEDLDLFQDVIEETGRLSAMQERVAVVLGEAALAREESAEPLDAPLAELIIERLQSEQSAAVAELLP</sequence>
<proteinExistence type="predicted"/>
<keyword evidence="3" id="KW-1185">Reference proteome</keyword>